<dbReference type="Pfam" id="PF00254">
    <property type="entry name" value="FKBP_C"/>
    <property type="match status" value="1"/>
</dbReference>
<dbReference type="AlphaFoldDB" id="L1JIH7"/>
<comment type="catalytic activity">
    <reaction evidence="1 5">
        <text>[protein]-peptidylproline (omega=180) = [protein]-peptidylproline (omega=0)</text>
        <dbReference type="Rhea" id="RHEA:16237"/>
        <dbReference type="Rhea" id="RHEA-COMP:10747"/>
        <dbReference type="Rhea" id="RHEA-COMP:10748"/>
        <dbReference type="ChEBI" id="CHEBI:83833"/>
        <dbReference type="ChEBI" id="CHEBI:83834"/>
        <dbReference type="EC" id="5.2.1.8"/>
    </reaction>
</comment>
<protein>
    <recommendedName>
        <fullName evidence="2 5">peptidylprolyl isomerase</fullName>
        <ecNumber evidence="2 5">5.2.1.8</ecNumber>
    </recommendedName>
</protein>
<dbReference type="OrthoDB" id="1902587at2759"/>
<evidence type="ECO:0000256" key="5">
    <source>
        <dbReference type="PROSITE-ProRule" id="PRU00277"/>
    </source>
</evidence>
<dbReference type="EnsemblProtists" id="EKX47959">
    <property type="protein sequence ID" value="EKX47959"/>
    <property type="gene ID" value="GUITHDRAFT_151898"/>
</dbReference>
<dbReference type="GeneID" id="17304788"/>
<name>L1JIH7_GUITC</name>
<dbReference type="PANTHER" id="PTHR43811:SF19">
    <property type="entry name" value="39 KDA FK506-BINDING NUCLEAR PROTEIN"/>
    <property type="match status" value="1"/>
</dbReference>
<evidence type="ECO:0000259" key="7">
    <source>
        <dbReference type="PROSITE" id="PS50059"/>
    </source>
</evidence>
<dbReference type="PANTHER" id="PTHR43811">
    <property type="entry name" value="FKBP-TYPE PEPTIDYL-PROLYL CIS-TRANS ISOMERASE FKPA"/>
    <property type="match status" value="1"/>
</dbReference>
<dbReference type="GO" id="GO:0003755">
    <property type="term" value="F:peptidyl-prolyl cis-trans isomerase activity"/>
    <property type="evidence" value="ECO:0007669"/>
    <property type="project" value="UniProtKB-KW"/>
</dbReference>
<gene>
    <name evidence="8" type="ORF">GUITHDRAFT_151898</name>
</gene>
<keyword evidence="3 5" id="KW-0697">Rotamase</keyword>
<feature type="transmembrane region" description="Helical" evidence="6">
    <location>
        <begin position="6"/>
        <end position="26"/>
    </location>
</feature>
<reference evidence="9" key="3">
    <citation type="submission" date="2015-06" db="UniProtKB">
        <authorList>
            <consortium name="EnsemblProtists"/>
        </authorList>
    </citation>
    <scope>IDENTIFICATION</scope>
</reference>
<evidence type="ECO:0000256" key="1">
    <source>
        <dbReference type="ARBA" id="ARBA00000971"/>
    </source>
</evidence>
<evidence type="ECO:0000313" key="8">
    <source>
        <dbReference type="EMBL" id="EKX47959.1"/>
    </source>
</evidence>
<dbReference type="RefSeq" id="XP_005834939.1">
    <property type="nucleotide sequence ID" value="XM_005834882.1"/>
</dbReference>
<proteinExistence type="predicted"/>
<dbReference type="eggNOG" id="KOG0549">
    <property type="taxonomic scope" value="Eukaryota"/>
</dbReference>
<dbReference type="EMBL" id="JH992987">
    <property type="protein sequence ID" value="EKX47959.1"/>
    <property type="molecule type" value="Genomic_DNA"/>
</dbReference>
<evidence type="ECO:0000313" key="10">
    <source>
        <dbReference type="Proteomes" id="UP000011087"/>
    </source>
</evidence>
<evidence type="ECO:0000256" key="4">
    <source>
        <dbReference type="ARBA" id="ARBA00023235"/>
    </source>
</evidence>
<keyword evidence="6" id="KW-1133">Transmembrane helix</keyword>
<dbReference type="InterPro" id="IPR046357">
    <property type="entry name" value="PPIase_dom_sf"/>
</dbReference>
<keyword evidence="6" id="KW-0812">Transmembrane</keyword>
<dbReference type="Proteomes" id="UP000011087">
    <property type="component" value="Unassembled WGS sequence"/>
</dbReference>
<dbReference type="SUPFAM" id="SSF54534">
    <property type="entry name" value="FKBP-like"/>
    <property type="match status" value="1"/>
</dbReference>
<feature type="domain" description="PPIase FKBP-type" evidence="7">
    <location>
        <begin position="81"/>
        <end position="165"/>
    </location>
</feature>
<evidence type="ECO:0000256" key="2">
    <source>
        <dbReference type="ARBA" id="ARBA00013194"/>
    </source>
</evidence>
<evidence type="ECO:0000313" key="9">
    <source>
        <dbReference type="EnsemblProtists" id="EKX47959"/>
    </source>
</evidence>
<reference evidence="8 10" key="1">
    <citation type="journal article" date="2012" name="Nature">
        <title>Algal genomes reveal evolutionary mosaicism and the fate of nucleomorphs.</title>
        <authorList>
            <consortium name="DOE Joint Genome Institute"/>
            <person name="Curtis B.A."/>
            <person name="Tanifuji G."/>
            <person name="Burki F."/>
            <person name="Gruber A."/>
            <person name="Irimia M."/>
            <person name="Maruyama S."/>
            <person name="Arias M.C."/>
            <person name="Ball S.G."/>
            <person name="Gile G.H."/>
            <person name="Hirakawa Y."/>
            <person name="Hopkins J.F."/>
            <person name="Kuo A."/>
            <person name="Rensing S.A."/>
            <person name="Schmutz J."/>
            <person name="Symeonidi A."/>
            <person name="Elias M."/>
            <person name="Eveleigh R.J."/>
            <person name="Herman E.K."/>
            <person name="Klute M.J."/>
            <person name="Nakayama T."/>
            <person name="Obornik M."/>
            <person name="Reyes-Prieto A."/>
            <person name="Armbrust E.V."/>
            <person name="Aves S.J."/>
            <person name="Beiko R.G."/>
            <person name="Coutinho P."/>
            <person name="Dacks J.B."/>
            <person name="Durnford D.G."/>
            <person name="Fast N.M."/>
            <person name="Green B.R."/>
            <person name="Grisdale C.J."/>
            <person name="Hempel F."/>
            <person name="Henrissat B."/>
            <person name="Hoppner M.P."/>
            <person name="Ishida K."/>
            <person name="Kim E."/>
            <person name="Koreny L."/>
            <person name="Kroth P.G."/>
            <person name="Liu Y."/>
            <person name="Malik S.B."/>
            <person name="Maier U.G."/>
            <person name="McRose D."/>
            <person name="Mock T."/>
            <person name="Neilson J.A."/>
            <person name="Onodera N.T."/>
            <person name="Poole A.M."/>
            <person name="Pritham E.J."/>
            <person name="Richards T.A."/>
            <person name="Rocap G."/>
            <person name="Roy S.W."/>
            <person name="Sarai C."/>
            <person name="Schaack S."/>
            <person name="Shirato S."/>
            <person name="Slamovits C.H."/>
            <person name="Spencer D.F."/>
            <person name="Suzuki S."/>
            <person name="Worden A.Z."/>
            <person name="Zauner S."/>
            <person name="Barry K."/>
            <person name="Bell C."/>
            <person name="Bharti A.K."/>
            <person name="Crow J.A."/>
            <person name="Grimwood J."/>
            <person name="Kramer R."/>
            <person name="Lindquist E."/>
            <person name="Lucas S."/>
            <person name="Salamov A."/>
            <person name="McFadden G.I."/>
            <person name="Lane C.E."/>
            <person name="Keeling P.J."/>
            <person name="Gray M.W."/>
            <person name="Grigoriev I.V."/>
            <person name="Archibald J.M."/>
        </authorList>
    </citation>
    <scope>NUCLEOTIDE SEQUENCE</scope>
    <source>
        <strain evidence="8 10">CCMP2712</strain>
    </source>
</reference>
<dbReference type="EC" id="5.2.1.8" evidence="2 5"/>
<reference evidence="10" key="2">
    <citation type="submission" date="2012-11" db="EMBL/GenBank/DDBJ databases">
        <authorList>
            <person name="Kuo A."/>
            <person name="Curtis B.A."/>
            <person name="Tanifuji G."/>
            <person name="Burki F."/>
            <person name="Gruber A."/>
            <person name="Irimia M."/>
            <person name="Maruyama S."/>
            <person name="Arias M.C."/>
            <person name="Ball S.G."/>
            <person name="Gile G.H."/>
            <person name="Hirakawa Y."/>
            <person name="Hopkins J.F."/>
            <person name="Rensing S.A."/>
            <person name="Schmutz J."/>
            <person name="Symeonidi A."/>
            <person name="Elias M."/>
            <person name="Eveleigh R.J."/>
            <person name="Herman E.K."/>
            <person name="Klute M.J."/>
            <person name="Nakayama T."/>
            <person name="Obornik M."/>
            <person name="Reyes-Prieto A."/>
            <person name="Armbrust E.V."/>
            <person name="Aves S.J."/>
            <person name="Beiko R.G."/>
            <person name="Coutinho P."/>
            <person name="Dacks J.B."/>
            <person name="Durnford D.G."/>
            <person name="Fast N.M."/>
            <person name="Green B.R."/>
            <person name="Grisdale C."/>
            <person name="Hempe F."/>
            <person name="Henrissat B."/>
            <person name="Hoppner M.P."/>
            <person name="Ishida K.-I."/>
            <person name="Kim E."/>
            <person name="Koreny L."/>
            <person name="Kroth P.G."/>
            <person name="Liu Y."/>
            <person name="Malik S.-B."/>
            <person name="Maier U.G."/>
            <person name="McRose D."/>
            <person name="Mock T."/>
            <person name="Neilson J.A."/>
            <person name="Onodera N.T."/>
            <person name="Poole A.M."/>
            <person name="Pritham E.J."/>
            <person name="Richards T.A."/>
            <person name="Rocap G."/>
            <person name="Roy S.W."/>
            <person name="Sarai C."/>
            <person name="Schaack S."/>
            <person name="Shirato S."/>
            <person name="Slamovits C.H."/>
            <person name="Spencer D.F."/>
            <person name="Suzuki S."/>
            <person name="Worden A.Z."/>
            <person name="Zauner S."/>
            <person name="Barry K."/>
            <person name="Bell C."/>
            <person name="Bharti A.K."/>
            <person name="Crow J.A."/>
            <person name="Grimwood J."/>
            <person name="Kramer R."/>
            <person name="Lindquist E."/>
            <person name="Lucas S."/>
            <person name="Salamov A."/>
            <person name="McFadden G.I."/>
            <person name="Lane C.E."/>
            <person name="Keeling P.J."/>
            <person name="Gray M.W."/>
            <person name="Grigoriev I.V."/>
            <person name="Archibald J.M."/>
        </authorList>
    </citation>
    <scope>NUCLEOTIDE SEQUENCE</scope>
    <source>
        <strain evidence="10">CCMP2712</strain>
    </source>
</reference>
<accession>L1JIH7</accession>
<dbReference type="HOGENOM" id="CLU_1351131_0_0_1"/>
<keyword evidence="4 5" id="KW-0413">Isomerase</keyword>
<dbReference type="KEGG" id="gtt:GUITHDRAFT_151898"/>
<dbReference type="PROSITE" id="PS50059">
    <property type="entry name" value="FKBP_PPIASE"/>
    <property type="match status" value="1"/>
</dbReference>
<dbReference type="InterPro" id="IPR001179">
    <property type="entry name" value="PPIase_FKBP_dom"/>
</dbReference>
<keyword evidence="10" id="KW-1185">Reference proteome</keyword>
<dbReference type="Gene3D" id="3.10.50.40">
    <property type="match status" value="1"/>
</dbReference>
<evidence type="ECO:0000256" key="6">
    <source>
        <dbReference type="SAM" id="Phobius"/>
    </source>
</evidence>
<dbReference type="STRING" id="905079.L1JIH7"/>
<dbReference type="PaxDb" id="55529-EKX47959"/>
<keyword evidence="6" id="KW-0472">Membrane</keyword>
<dbReference type="FunFam" id="3.10.50.40:FF:000006">
    <property type="entry name" value="Peptidyl-prolyl cis-trans isomerase"/>
    <property type="match status" value="1"/>
</dbReference>
<sequence length="203" mass="22308">MPLKPSVWIGSMATAVAIGLLMMATMKQKQELLQLKRGPSGVPFVGKETVRFDKGLTKKFNRKIYTEILRDGLEGDAVESGDKVTVHYTGKLTNGKLFDSGKISFVVGAGQVIKGWDQGLQGMKLNGVRMLHIPPQLAYGSRGTPGGPIPPDATLLFKVKLLHVNRKGAAGSRKAKMSKAMLRRLKQQQLKKEHVHQELQKLI</sequence>
<organism evidence="8">
    <name type="scientific">Guillardia theta (strain CCMP2712)</name>
    <name type="common">Cryptophyte</name>
    <dbReference type="NCBI Taxonomy" id="905079"/>
    <lineage>
        <taxon>Eukaryota</taxon>
        <taxon>Cryptophyceae</taxon>
        <taxon>Pyrenomonadales</taxon>
        <taxon>Geminigeraceae</taxon>
        <taxon>Guillardia</taxon>
    </lineage>
</organism>
<evidence type="ECO:0000256" key="3">
    <source>
        <dbReference type="ARBA" id="ARBA00023110"/>
    </source>
</evidence>